<dbReference type="GO" id="GO:0000270">
    <property type="term" value="P:peptidoglycan metabolic process"/>
    <property type="evidence" value="ECO:0007669"/>
    <property type="project" value="InterPro"/>
</dbReference>
<evidence type="ECO:0000313" key="4">
    <source>
        <dbReference type="EMBL" id="GFO58696.1"/>
    </source>
</evidence>
<dbReference type="InterPro" id="IPR023346">
    <property type="entry name" value="Lysozyme-like_dom_sf"/>
</dbReference>
<feature type="compositionally biased region" description="Polar residues" evidence="2">
    <location>
        <begin position="1"/>
        <end position="11"/>
    </location>
</feature>
<feature type="region of interest" description="Disordered" evidence="2">
    <location>
        <begin position="1"/>
        <end position="26"/>
    </location>
</feature>
<evidence type="ECO:0000256" key="2">
    <source>
        <dbReference type="SAM" id="MobiDB-lite"/>
    </source>
</evidence>
<sequence>MSVNPVATGQWSEVPKKTGEPGSSNALNTFAEILSGRSNAAGEEAVTPSTAAEVLRLKMLSAALNLGSEQAAPPDTQSTAVQGLLNKFLEQLPKGANGTGSTASSAGAAGNAGNVFGDYADAVAPLSSEAARQNEDLGPNPSIAAIIDKASRRYGVDAGLIRAVIKQESNFNPRAVSSAGAQGLMQLMPSTARGLGVTDSFDPEQNVMAGTRFLKDMLQRYGNVDEALAAYNWGPGNVDRRGLTALPRETRDYLAKVKGYYTQYVG</sequence>
<name>A0A6V8MFC0_9BACT</name>
<dbReference type="SUPFAM" id="SSF53955">
    <property type="entry name" value="Lysozyme-like"/>
    <property type="match status" value="1"/>
</dbReference>
<reference evidence="5" key="1">
    <citation type="submission" date="2020-06" db="EMBL/GenBank/DDBJ databases">
        <title>Draft genomic sequence of Geomonas sp. Red330.</title>
        <authorList>
            <person name="Itoh H."/>
            <person name="Zhenxing X."/>
            <person name="Ushijima N."/>
            <person name="Masuda Y."/>
            <person name="Shiratori Y."/>
            <person name="Senoo K."/>
        </authorList>
    </citation>
    <scope>NUCLEOTIDE SEQUENCE [LARGE SCALE GENOMIC DNA]</scope>
    <source>
        <strain evidence="5">Red330</strain>
    </source>
</reference>
<dbReference type="Proteomes" id="UP000556026">
    <property type="component" value="Unassembled WGS sequence"/>
</dbReference>
<proteinExistence type="inferred from homology"/>
<evidence type="ECO:0000259" key="3">
    <source>
        <dbReference type="Pfam" id="PF01464"/>
    </source>
</evidence>
<dbReference type="PANTHER" id="PTHR37423">
    <property type="entry name" value="SOLUBLE LYTIC MUREIN TRANSGLYCOSYLASE-RELATED"/>
    <property type="match status" value="1"/>
</dbReference>
<comment type="caution">
    <text evidence="4">The sequence shown here is derived from an EMBL/GenBank/DDBJ whole genome shotgun (WGS) entry which is preliminary data.</text>
</comment>
<dbReference type="EMBL" id="BLXX01000002">
    <property type="protein sequence ID" value="GFO58696.1"/>
    <property type="molecule type" value="Genomic_DNA"/>
</dbReference>
<organism evidence="4 5">
    <name type="scientific">Geomonas silvestris</name>
    <dbReference type="NCBI Taxonomy" id="2740184"/>
    <lineage>
        <taxon>Bacteria</taxon>
        <taxon>Pseudomonadati</taxon>
        <taxon>Thermodesulfobacteriota</taxon>
        <taxon>Desulfuromonadia</taxon>
        <taxon>Geobacterales</taxon>
        <taxon>Geobacteraceae</taxon>
        <taxon>Geomonas</taxon>
    </lineage>
</organism>
<keyword evidence="5" id="KW-1185">Reference proteome</keyword>
<evidence type="ECO:0000313" key="5">
    <source>
        <dbReference type="Proteomes" id="UP000556026"/>
    </source>
</evidence>
<dbReference type="CDD" id="cd00254">
    <property type="entry name" value="LT-like"/>
    <property type="match status" value="1"/>
</dbReference>
<dbReference type="Pfam" id="PF01464">
    <property type="entry name" value="SLT"/>
    <property type="match status" value="1"/>
</dbReference>
<dbReference type="GO" id="GO:0008933">
    <property type="term" value="F:peptidoglycan lytic transglycosylase activity"/>
    <property type="evidence" value="ECO:0007669"/>
    <property type="project" value="InterPro"/>
</dbReference>
<dbReference type="AlphaFoldDB" id="A0A6V8MFC0"/>
<dbReference type="PROSITE" id="PS00922">
    <property type="entry name" value="TRANSGLYCOSYLASE"/>
    <property type="match status" value="1"/>
</dbReference>
<dbReference type="InterPro" id="IPR008258">
    <property type="entry name" value="Transglycosylase_SLT_dom_1"/>
</dbReference>
<dbReference type="RefSeq" id="WP_183353549.1">
    <property type="nucleotide sequence ID" value="NZ_BLXX01000002.1"/>
</dbReference>
<feature type="domain" description="Transglycosylase SLT" evidence="3">
    <location>
        <begin position="147"/>
        <end position="241"/>
    </location>
</feature>
<dbReference type="PANTHER" id="PTHR37423:SF2">
    <property type="entry name" value="MEMBRANE-BOUND LYTIC MUREIN TRANSGLYCOSYLASE C"/>
    <property type="match status" value="1"/>
</dbReference>
<gene>
    <name evidence="4" type="ORF">GMST_10210</name>
</gene>
<protein>
    <submittedName>
        <fullName evidence="4">Lytic transglycosylase</fullName>
    </submittedName>
</protein>
<dbReference type="InterPro" id="IPR000189">
    <property type="entry name" value="Transglyc_AS"/>
</dbReference>
<accession>A0A6V8MFC0</accession>
<evidence type="ECO:0000256" key="1">
    <source>
        <dbReference type="ARBA" id="ARBA00007734"/>
    </source>
</evidence>
<dbReference type="Gene3D" id="1.10.530.10">
    <property type="match status" value="1"/>
</dbReference>
<comment type="similarity">
    <text evidence="1">Belongs to the transglycosylase Slt family.</text>
</comment>
<dbReference type="GO" id="GO:0016020">
    <property type="term" value="C:membrane"/>
    <property type="evidence" value="ECO:0007669"/>
    <property type="project" value="InterPro"/>
</dbReference>